<keyword evidence="2" id="KW-0812">Transmembrane</keyword>
<sequence length="252" mass="28459">MNSSISSLLIFLLLIPSCSTTGILWIRMSSSVNVVARVEFIDRENSSRYGISFDTQLHSHHKEFVIPMPSPSSNSSIPILNYGIRTKKSITGNNFGKKYENILPLVVNEPWIHKTLKDENNIFIHVSIRSECLPNYYGSICQYYCSPGEKFPIKDCREKKCQNYSKCHFDGTTSECKCQQGYFGELCEKKTIAVAPRNPVESLILLATFIIFLTLCVVFIFASYVLKAATSIRNGAEPMKFSVVPELNLSEK</sequence>
<dbReference type="InterPro" id="IPR000742">
    <property type="entry name" value="EGF"/>
</dbReference>
<feature type="transmembrane region" description="Helical" evidence="2">
    <location>
        <begin position="203"/>
        <end position="226"/>
    </location>
</feature>
<feature type="domain" description="EGF-like" evidence="4">
    <location>
        <begin position="152"/>
        <end position="188"/>
    </location>
</feature>
<dbReference type="EMBL" id="WUAV01000005">
    <property type="protein sequence ID" value="KAF1752190.1"/>
    <property type="molecule type" value="Genomic_DNA"/>
</dbReference>
<name>A0A6A5GB06_CAERE</name>
<accession>A0A6A5GB06</accession>
<keyword evidence="2" id="KW-1133">Transmembrane helix</keyword>
<organism evidence="5 6">
    <name type="scientific">Caenorhabditis remanei</name>
    <name type="common">Caenorhabditis vulgaris</name>
    <dbReference type="NCBI Taxonomy" id="31234"/>
    <lineage>
        <taxon>Eukaryota</taxon>
        <taxon>Metazoa</taxon>
        <taxon>Ecdysozoa</taxon>
        <taxon>Nematoda</taxon>
        <taxon>Chromadorea</taxon>
        <taxon>Rhabditida</taxon>
        <taxon>Rhabditina</taxon>
        <taxon>Rhabditomorpha</taxon>
        <taxon>Rhabditoidea</taxon>
        <taxon>Rhabditidae</taxon>
        <taxon>Peloderinae</taxon>
        <taxon>Caenorhabditis</taxon>
    </lineage>
</organism>
<comment type="caution">
    <text evidence="5">The sequence shown here is derived from an EMBL/GenBank/DDBJ whole genome shotgun (WGS) entry which is preliminary data.</text>
</comment>
<evidence type="ECO:0000313" key="6">
    <source>
        <dbReference type="Proteomes" id="UP000483820"/>
    </source>
</evidence>
<evidence type="ECO:0000256" key="1">
    <source>
        <dbReference type="PROSITE-ProRule" id="PRU00076"/>
    </source>
</evidence>
<evidence type="ECO:0000313" key="5">
    <source>
        <dbReference type="EMBL" id="KAF1752190.1"/>
    </source>
</evidence>
<evidence type="ECO:0000256" key="2">
    <source>
        <dbReference type="SAM" id="Phobius"/>
    </source>
</evidence>
<dbReference type="PROSITE" id="PS01186">
    <property type="entry name" value="EGF_2"/>
    <property type="match status" value="1"/>
</dbReference>
<gene>
    <name evidence="5" type="ORF">GCK72_018744</name>
</gene>
<keyword evidence="1" id="KW-0245">EGF-like domain</keyword>
<dbReference type="CTD" id="9824497"/>
<dbReference type="RefSeq" id="XP_003110647.2">
    <property type="nucleotide sequence ID" value="XM_003110599.2"/>
</dbReference>
<dbReference type="KEGG" id="crq:GCK72_018744"/>
<feature type="signal peptide" evidence="3">
    <location>
        <begin position="1"/>
        <end position="20"/>
    </location>
</feature>
<feature type="disulfide bond" evidence="1">
    <location>
        <begin position="178"/>
        <end position="187"/>
    </location>
</feature>
<evidence type="ECO:0000256" key="3">
    <source>
        <dbReference type="SAM" id="SignalP"/>
    </source>
</evidence>
<keyword evidence="2" id="KW-0472">Membrane</keyword>
<dbReference type="PROSITE" id="PS00022">
    <property type="entry name" value="EGF_1"/>
    <property type="match status" value="1"/>
</dbReference>
<dbReference type="Gene3D" id="2.10.25.10">
    <property type="entry name" value="Laminin"/>
    <property type="match status" value="1"/>
</dbReference>
<comment type="caution">
    <text evidence="1">Lacks conserved residue(s) required for the propagation of feature annotation.</text>
</comment>
<reference evidence="5 6" key="1">
    <citation type="submission" date="2019-12" db="EMBL/GenBank/DDBJ databases">
        <title>Chromosome-level assembly of the Caenorhabditis remanei genome.</title>
        <authorList>
            <person name="Teterina A.A."/>
            <person name="Willis J.H."/>
            <person name="Phillips P.C."/>
        </authorList>
    </citation>
    <scope>NUCLEOTIDE SEQUENCE [LARGE SCALE GENOMIC DNA]</scope>
    <source>
        <strain evidence="5 6">PX506</strain>
        <tissue evidence="5">Whole organism</tissue>
    </source>
</reference>
<dbReference type="GeneID" id="9824497"/>
<dbReference type="PROSITE" id="PS50026">
    <property type="entry name" value="EGF_3"/>
    <property type="match status" value="1"/>
</dbReference>
<evidence type="ECO:0000259" key="4">
    <source>
        <dbReference type="PROSITE" id="PS50026"/>
    </source>
</evidence>
<dbReference type="Proteomes" id="UP000483820">
    <property type="component" value="Chromosome V"/>
</dbReference>
<feature type="chain" id="PRO_5025410296" description="EGF-like domain-containing protein" evidence="3">
    <location>
        <begin position="21"/>
        <end position="252"/>
    </location>
</feature>
<proteinExistence type="predicted"/>
<keyword evidence="1" id="KW-1015">Disulfide bond</keyword>
<keyword evidence="3" id="KW-0732">Signal</keyword>
<protein>
    <recommendedName>
        <fullName evidence="4">EGF-like domain-containing protein</fullName>
    </recommendedName>
</protein>
<dbReference type="AlphaFoldDB" id="A0A6A5GB06"/>
<dbReference type="SUPFAM" id="SSF57196">
    <property type="entry name" value="EGF/Laminin"/>
    <property type="match status" value="1"/>
</dbReference>